<feature type="compositionally biased region" description="Polar residues" evidence="7">
    <location>
        <begin position="1"/>
        <end position="11"/>
    </location>
</feature>
<dbReference type="SMART" id="SM00969">
    <property type="entry name" value="SOCS_box"/>
    <property type="match status" value="1"/>
</dbReference>
<dbReference type="PANTHER" id="PTHR24136:SF53">
    <property type="entry name" value="ANKYRIN REPEAT AND SOCS BOX CONTAINING 13"/>
    <property type="match status" value="1"/>
</dbReference>
<evidence type="ECO:0000256" key="1">
    <source>
        <dbReference type="ARBA" id="ARBA00004906"/>
    </source>
</evidence>
<dbReference type="FunFam" id="1.10.750.20:FF:000001">
    <property type="entry name" value="Ankyrin repeat and SOCS box containing 1"/>
    <property type="match status" value="1"/>
</dbReference>
<evidence type="ECO:0000256" key="5">
    <source>
        <dbReference type="ARBA" id="ARBA00023043"/>
    </source>
</evidence>
<dbReference type="SUPFAM" id="SSF48403">
    <property type="entry name" value="Ankyrin repeat"/>
    <property type="match status" value="1"/>
</dbReference>
<keyword evidence="10" id="KW-1185">Reference proteome</keyword>
<dbReference type="OrthoDB" id="10252328at2759"/>
<sequence>MPLRAAQTNFCVESPGQGGPRNPVTRPPATSTDFSLPSRATGFSKAKQATPHLLGGSPAPPSPGLNPKAVLQSRGGPRGGGSAGSARHRGPGGRGRGARAPRDPAWPGTAPSSSAATPPPPTPGPARGCSGTPPVRAPRPAAPRRPPPPPPARPGAAAGPRLAVLRAQQLRGDPPPPPPARPGAAAGPRLAVLRAQQLRGDRPPHPRPGPELQRDPAWPCSAAPPHPQPGAAAGPRLAVHRAQQLRGDPPTPTPGPARSCSGTPPGRAPRRPPTPSPGLQRDPAWPCTAPAPSRPHPPAHSAPPGRELQRGSPCARLRAPARRNYNSRVPSGARPAPRPRSPAQVAGARVSGCAGARQQREGGMEPRTADGCFLGDVGFWVERTPVHEAAQRGEALQLQRLIESGACVNQVTVDSITPLHAASLQGQAQCVQLLLAAGAQVDARNIDGSTPLCDACASGSIECVKLLLSYGAKVNPPLYTASPLHEACMSGSSECVRLLIDVGANLEAHDCHFGTPLHVACAREHLDCVKVLLNAGANVNAAKLHETALHHAAKVKNVDLIEMLVEFGGNIYARDNRGKKPSDYTWSSSAPAKCLEFYEKTPLSLSQLCRVSLRKATGVRGLEKISKLNIPPRLIDYLSYN</sequence>
<feature type="repeat" description="ANK" evidence="6">
    <location>
        <begin position="479"/>
        <end position="511"/>
    </location>
</feature>
<reference evidence="9" key="3">
    <citation type="submission" date="2025-09" db="UniProtKB">
        <authorList>
            <consortium name="Ensembl"/>
        </authorList>
    </citation>
    <scope>IDENTIFICATION</scope>
    <source>
        <strain evidence="9">Boxer</strain>
    </source>
</reference>
<evidence type="ECO:0000256" key="3">
    <source>
        <dbReference type="ARBA" id="ARBA00022737"/>
    </source>
</evidence>
<dbReference type="SMART" id="SM00248">
    <property type="entry name" value="ANK"/>
    <property type="match status" value="6"/>
</dbReference>
<dbReference type="InterPro" id="IPR036036">
    <property type="entry name" value="SOCS_box-like_dom_sf"/>
</dbReference>
<dbReference type="Pfam" id="PF12796">
    <property type="entry name" value="Ank_2"/>
    <property type="match status" value="2"/>
</dbReference>
<evidence type="ECO:0000256" key="2">
    <source>
        <dbReference type="ARBA" id="ARBA00005949"/>
    </source>
</evidence>
<feature type="repeat" description="ANK" evidence="6">
    <location>
        <begin position="512"/>
        <end position="544"/>
    </location>
</feature>
<feature type="repeat" description="ANK" evidence="6">
    <location>
        <begin position="414"/>
        <end position="446"/>
    </location>
</feature>
<dbReference type="InterPro" id="IPR051573">
    <property type="entry name" value="Ankyrin-SOCS_box_domain"/>
</dbReference>
<accession>A0A8I3MP65</accession>
<comment type="similarity">
    <text evidence="2">Belongs to the ankyrin SOCS box (ASB) family.</text>
</comment>
<feature type="compositionally biased region" description="Basic residues" evidence="7">
    <location>
        <begin position="86"/>
        <end position="99"/>
    </location>
</feature>
<dbReference type="SUPFAM" id="SSF158235">
    <property type="entry name" value="SOCS box-like"/>
    <property type="match status" value="1"/>
</dbReference>
<keyword evidence="4" id="KW-0833">Ubl conjugation pathway</keyword>
<feature type="repeat" description="ANK" evidence="6">
    <location>
        <begin position="447"/>
        <end position="475"/>
    </location>
</feature>
<dbReference type="GeneTree" id="ENSGT00940000160326"/>
<dbReference type="PANTHER" id="PTHR24136">
    <property type="entry name" value="SOWAH (DROSOPHILA) HOMOLOG"/>
    <property type="match status" value="1"/>
</dbReference>
<evidence type="ECO:0000256" key="7">
    <source>
        <dbReference type="SAM" id="MobiDB-lite"/>
    </source>
</evidence>
<dbReference type="Pfam" id="PF07525">
    <property type="entry name" value="SOCS_box"/>
    <property type="match status" value="1"/>
</dbReference>
<dbReference type="FunFam" id="1.25.40.20:FF:000016">
    <property type="entry name" value="Ankyrin repeat and SOCS box containing 5"/>
    <property type="match status" value="1"/>
</dbReference>
<feature type="compositionally biased region" description="Pro residues" evidence="7">
    <location>
        <begin position="135"/>
        <end position="153"/>
    </location>
</feature>
<dbReference type="Gene3D" id="1.10.750.20">
    <property type="entry name" value="SOCS box"/>
    <property type="match status" value="1"/>
</dbReference>
<proteinExistence type="inferred from homology"/>
<keyword evidence="5 6" id="KW-0040">ANK repeat</keyword>
<evidence type="ECO:0000259" key="8">
    <source>
        <dbReference type="PROSITE" id="PS50225"/>
    </source>
</evidence>
<evidence type="ECO:0000313" key="9">
    <source>
        <dbReference type="Ensembl" id="ENSCAFP00845003986.1"/>
    </source>
</evidence>
<dbReference type="FunCoup" id="A0A8I3MP65">
    <property type="interactions" value="23"/>
</dbReference>
<dbReference type="PROSITE" id="PS50088">
    <property type="entry name" value="ANK_REPEAT"/>
    <property type="match status" value="6"/>
</dbReference>
<protein>
    <submittedName>
        <fullName evidence="9">Ankyrin repeat and SOCS box containing 13</fullName>
    </submittedName>
</protein>
<reference evidence="9" key="2">
    <citation type="submission" date="2025-08" db="UniProtKB">
        <authorList>
            <consortium name="Ensembl"/>
        </authorList>
    </citation>
    <scope>IDENTIFICATION</scope>
    <source>
        <strain evidence="9">Boxer</strain>
    </source>
</reference>
<evidence type="ECO:0000313" key="10">
    <source>
        <dbReference type="Proteomes" id="UP000805418"/>
    </source>
</evidence>
<dbReference type="GO" id="GO:0045732">
    <property type="term" value="P:positive regulation of protein catabolic process"/>
    <property type="evidence" value="ECO:0000318"/>
    <property type="project" value="GO_Central"/>
</dbReference>
<feature type="compositionally biased region" description="Low complexity" evidence="7">
    <location>
        <begin position="182"/>
        <end position="195"/>
    </location>
</feature>
<dbReference type="PROSITE" id="PS50297">
    <property type="entry name" value="ANK_REP_REGION"/>
    <property type="match status" value="5"/>
</dbReference>
<dbReference type="InterPro" id="IPR037334">
    <property type="entry name" value="ASB13_SOCS"/>
</dbReference>
<dbReference type="Proteomes" id="UP000805418">
    <property type="component" value="Chromosome 2"/>
</dbReference>
<feature type="domain" description="SOCS box" evidence="8">
    <location>
        <begin position="595"/>
        <end position="641"/>
    </location>
</feature>
<gene>
    <name evidence="9" type="primary">ASB13</name>
</gene>
<dbReference type="InterPro" id="IPR036770">
    <property type="entry name" value="Ankyrin_rpt-contain_sf"/>
</dbReference>
<feature type="repeat" description="ANK" evidence="6">
    <location>
        <begin position="381"/>
        <end position="413"/>
    </location>
</feature>
<evidence type="ECO:0000256" key="4">
    <source>
        <dbReference type="ARBA" id="ARBA00022786"/>
    </source>
</evidence>
<dbReference type="Gene3D" id="1.25.40.20">
    <property type="entry name" value="Ankyrin repeat-containing domain"/>
    <property type="match status" value="1"/>
</dbReference>
<feature type="compositionally biased region" description="Basic and acidic residues" evidence="7">
    <location>
        <begin position="358"/>
        <end position="367"/>
    </location>
</feature>
<feature type="repeat" description="ANK" evidence="6">
    <location>
        <begin position="544"/>
        <end position="576"/>
    </location>
</feature>
<keyword evidence="3" id="KW-0677">Repeat</keyword>
<dbReference type="InterPro" id="IPR002110">
    <property type="entry name" value="Ankyrin_rpt"/>
</dbReference>
<feature type="compositionally biased region" description="Low complexity" evidence="7">
    <location>
        <begin position="154"/>
        <end position="172"/>
    </location>
</feature>
<name>A0A8I3MP65_CANLF</name>
<dbReference type="Ensembl" id="ENSCAFT00845005000.1">
    <property type="protein sequence ID" value="ENSCAFP00845003986.1"/>
    <property type="gene ID" value="ENSCAFG00845002823.1"/>
</dbReference>
<dbReference type="CDD" id="cd03729">
    <property type="entry name" value="SOCS_ASB13"/>
    <property type="match status" value="1"/>
</dbReference>
<dbReference type="GO" id="GO:0035556">
    <property type="term" value="P:intracellular signal transduction"/>
    <property type="evidence" value="ECO:0007669"/>
    <property type="project" value="InterPro"/>
</dbReference>
<organism evidence="9 10">
    <name type="scientific">Canis lupus familiaris</name>
    <name type="common">Dog</name>
    <name type="synonym">Canis familiaris</name>
    <dbReference type="NCBI Taxonomy" id="9615"/>
    <lineage>
        <taxon>Eukaryota</taxon>
        <taxon>Metazoa</taxon>
        <taxon>Chordata</taxon>
        <taxon>Craniata</taxon>
        <taxon>Vertebrata</taxon>
        <taxon>Euteleostomi</taxon>
        <taxon>Mammalia</taxon>
        <taxon>Eutheria</taxon>
        <taxon>Laurasiatheria</taxon>
        <taxon>Carnivora</taxon>
        <taxon>Caniformia</taxon>
        <taxon>Canidae</taxon>
        <taxon>Canis</taxon>
    </lineage>
</organism>
<dbReference type="Pfam" id="PF00023">
    <property type="entry name" value="Ank"/>
    <property type="match status" value="1"/>
</dbReference>
<dbReference type="GO" id="GO:0016567">
    <property type="term" value="P:protein ubiquitination"/>
    <property type="evidence" value="ECO:0000318"/>
    <property type="project" value="GO_Central"/>
</dbReference>
<dbReference type="InterPro" id="IPR001496">
    <property type="entry name" value="SOCS_box"/>
</dbReference>
<feature type="region of interest" description="Disordered" evidence="7">
    <location>
        <begin position="1"/>
        <end position="367"/>
    </location>
</feature>
<dbReference type="AlphaFoldDB" id="A0A8I3MP65"/>
<comment type="pathway">
    <text evidence="1">Protein modification; protein ubiquitination.</text>
</comment>
<evidence type="ECO:0000256" key="6">
    <source>
        <dbReference type="PROSITE-ProRule" id="PRU00023"/>
    </source>
</evidence>
<dbReference type="UniPathway" id="UPA00143"/>
<reference evidence="9" key="1">
    <citation type="submission" date="2020-03" db="EMBL/GenBank/DDBJ databases">
        <title>Long-read based genome assembly of a Labrador retriever dog.</title>
        <authorList>
            <person name="Eory L."/>
            <person name="Zhang W."/>
            <person name="Schoenebeck J."/>
        </authorList>
    </citation>
    <scope>NUCLEOTIDE SEQUENCE [LARGE SCALE GENOMIC DNA]</scope>
    <source>
        <strain evidence="9">Labrador retriever</strain>
    </source>
</reference>
<feature type="compositionally biased region" description="Low complexity" evidence="7">
    <location>
        <begin position="103"/>
        <end position="116"/>
    </location>
</feature>
<dbReference type="PROSITE" id="PS50225">
    <property type="entry name" value="SOCS"/>
    <property type="match status" value="1"/>
</dbReference>
<feature type="compositionally biased region" description="Pro residues" evidence="7">
    <location>
        <begin position="292"/>
        <end position="301"/>
    </location>
</feature>